<dbReference type="NCBIfam" id="NF041195">
    <property type="entry name" value="ScbA_BarX_GamBu"/>
    <property type="match status" value="1"/>
</dbReference>
<dbReference type="InterPro" id="IPR005509">
    <property type="entry name" value="AfsA_hotdog_dom"/>
</dbReference>
<organism evidence="2 3">
    <name type="scientific">Streptomyces malaysiense</name>
    <dbReference type="NCBI Taxonomy" id="1428626"/>
    <lineage>
        <taxon>Bacteria</taxon>
        <taxon>Bacillati</taxon>
        <taxon>Actinomycetota</taxon>
        <taxon>Actinomycetes</taxon>
        <taxon>Kitasatosporales</taxon>
        <taxon>Streptomycetaceae</taxon>
        <taxon>Streptomyces</taxon>
    </lineage>
</organism>
<dbReference type="GO" id="GO:0016740">
    <property type="term" value="F:transferase activity"/>
    <property type="evidence" value="ECO:0007669"/>
    <property type="project" value="InterPro"/>
</dbReference>
<protein>
    <recommendedName>
        <fullName evidence="1">A-factor biosynthesis hotdog domain-containing protein</fullName>
    </recommendedName>
</protein>
<dbReference type="AlphaFoldDB" id="A0A1J4PRP5"/>
<dbReference type="EMBL" id="LBDA02000096">
    <property type="protein sequence ID" value="OIK23571.1"/>
    <property type="molecule type" value="Genomic_DNA"/>
</dbReference>
<proteinExistence type="predicted"/>
<dbReference type="InterPro" id="IPR029069">
    <property type="entry name" value="HotDog_dom_sf"/>
</dbReference>
<name>A0A1J4PRP5_9ACTN</name>
<feature type="domain" description="A-factor biosynthesis hotdog" evidence="1">
    <location>
        <begin position="178"/>
        <end position="291"/>
    </location>
</feature>
<feature type="domain" description="A-factor biosynthesis hotdog" evidence="1">
    <location>
        <begin position="5"/>
        <end position="134"/>
    </location>
</feature>
<accession>A0A1J4PRP5</accession>
<gene>
    <name evidence="2" type="ORF">VT52_031815</name>
</gene>
<evidence type="ECO:0000313" key="3">
    <source>
        <dbReference type="Proteomes" id="UP000034838"/>
    </source>
</evidence>
<comment type="caution">
    <text evidence="2">The sequence shown here is derived from an EMBL/GenBank/DDBJ whole genome shotgun (WGS) entry which is preliminary data.</text>
</comment>
<evidence type="ECO:0000313" key="2">
    <source>
        <dbReference type="EMBL" id="OIK23571.1"/>
    </source>
</evidence>
<dbReference type="InterPro" id="IPR047757">
    <property type="entry name" value="AfsA-like"/>
</dbReference>
<dbReference type="Proteomes" id="UP000034838">
    <property type="component" value="Unassembled WGS sequence"/>
</dbReference>
<keyword evidence="3" id="KW-1185">Reference proteome</keyword>
<reference evidence="2" key="1">
    <citation type="submission" date="2016-10" db="EMBL/GenBank/DDBJ databases">
        <title>Genome sequence of Streptomyces malaysiense MUSC 136.</title>
        <authorList>
            <person name="Lee L.-H."/>
            <person name="Ser H.-L."/>
        </authorList>
    </citation>
    <scope>NUCLEOTIDE SEQUENCE [LARGE SCALE GENOMIC DNA]</scope>
    <source>
        <strain evidence="2">MUSC 136</strain>
    </source>
</reference>
<sequence>MAREYVHRAALAEVFLTGWQETAADTFHVTAQWPRFHSFYADETGLYDPMLLCETIRQTFPLLAHAAYGMPMGYALSWSRFQYSVNPQEMDIRQRPAELELRVRCHDIKRQRSVPTRMSMTIEVFRDGQLMAVSETGFGCHSPAIYERLRRGRTEAAALMRTAAVSLLPEAVPPARAGRARPRDVVLAATDTPREWSLRIDTAHPILFDHPLDHAPGMLILEAIRQCSHAALAPASPSVVSGMDITFNQYVEFDSPCHLRSSTVATADQTSTTVSVEAHQDERPAFTALATVVPL</sequence>
<evidence type="ECO:0000259" key="1">
    <source>
        <dbReference type="Pfam" id="PF03756"/>
    </source>
</evidence>
<dbReference type="SUPFAM" id="SSF54637">
    <property type="entry name" value="Thioesterase/thiol ester dehydrase-isomerase"/>
    <property type="match status" value="1"/>
</dbReference>
<dbReference type="Pfam" id="PF03756">
    <property type="entry name" value="AfsA"/>
    <property type="match status" value="2"/>
</dbReference>